<dbReference type="SUPFAM" id="SSF48230">
    <property type="entry name" value="Chondroitin AC/alginate lyase"/>
    <property type="match status" value="1"/>
</dbReference>
<protein>
    <submittedName>
        <fullName evidence="7">Uncharacterized protein</fullName>
    </submittedName>
</protein>
<dbReference type="Pfam" id="PF07940">
    <property type="entry name" value="Hepar_II_III_C"/>
    <property type="match status" value="1"/>
</dbReference>
<evidence type="ECO:0000313" key="7">
    <source>
        <dbReference type="EMBL" id="OUP52294.1"/>
    </source>
</evidence>
<keyword evidence="2" id="KW-0732">Signal</keyword>
<keyword evidence="3" id="KW-0574">Periplasm</keyword>
<organism evidence="7 8">
    <name type="scientific">Butyricicoccus pullicaecorum</name>
    <dbReference type="NCBI Taxonomy" id="501571"/>
    <lineage>
        <taxon>Bacteria</taxon>
        <taxon>Bacillati</taxon>
        <taxon>Bacillota</taxon>
        <taxon>Clostridia</taxon>
        <taxon>Eubacteriales</taxon>
        <taxon>Butyricicoccaceae</taxon>
        <taxon>Butyricicoccus</taxon>
    </lineage>
</organism>
<evidence type="ECO:0000256" key="2">
    <source>
        <dbReference type="ARBA" id="ARBA00022729"/>
    </source>
</evidence>
<dbReference type="PANTHER" id="PTHR39210:SF1">
    <property type="entry name" value="HEPARIN-SULFATE LYASE"/>
    <property type="match status" value="1"/>
</dbReference>
<dbReference type="InterPro" id="IPR012480">
    <property type="entry name" value="Hepar_II_III_C"/>
</dbReference>
<dbReference type="AlphaFoldDB" id="A0A1Y4L6A2"/>
<evidence type="ECO:0000256" key="1">
    <source>
        <dbReference type="ARBA" id="ARBA00004418"/>
    </source>
</evidence>
<comment type="subcellular location">
    <subcellularLocation>
        <location evidence="1">Periplasm</location>
    </subcellularLocation>
</comment>
<feature type="domain" description="Heparin-sulfate lyase N-terminal" evidence="6">
    <location>
        <begin position="34"/>
        <end position="291"/>
    </location>
</feature>
<accession>A0A1Y4L6A2</accession>
<dbReference type="PANTHER" id="PTHR39210">
    <property type="entry name" value="HEPARIN-SULFATE LYASE"/>
    <property type="match status" value="1"/>
</dbReference>
<evidence type="ECO:0000259" key="6">
    <source>
        <dbReference type="Pfam" id="PF16889"/>
    </source>
</evidence>
<evidence type="ECO:0000256" key="4">
    <source>
        <dbReference type="ARBA" id="ARBA00023239"/>
    </source>
</evidence>
<evidence type="ECO:0000256" key="3">
    <source>
        <dbReference type="ARBA" id="ARBA00022764"/>
    </source>
</evidence>
<feature type="domain" description="Heparinase II/III-like C-terminal" evidence="5">
    <location>
        <begin position="347"/>
        <end position="549"/>
    </location>
</feature>
<comment type="caution">
    <text evidence="7">The sequence shown here is derived from an EMBL/GenBank/DDBJ whole genome shotgun (WGS) entry which is preliminary data.</text>
</comment>
<dbReference type="InterPro" id="IPR008929">
    <property type="entry name" value="Chondroitin_lyas"/>
</dbReference>
<sequence>MNFVQQSLNFLAEHKKLAQTARFIRPDAAKEIIAHADELMHQTFTFNKTWDMERCLTPYTLPVIDWNDHQNDDPEWCFMLNRMDYLDHLLLASLLTGDIAYADKAKEYILNWIAAHPTIVSEPSTRTLDTGIRVMNWMEALPYLSMLHVLTEDELTCITDSMLAQMQYLKENYLPKYKTSNWGSIQTCAIVSVLPFLRADFQTDPLYQWALNEMTLQFSIQVYPDGMHWEQSTMYHIEVLNYGMKAVHYMGLHLQPCPSAVKEQVYALAKALAGQLMPSGEIETFGDSDRVCARDVLSRAALLFDDPTFRFAGLDELDPESLYILGVPAAQRYAAMTASAPQSLHYDGEDSGMYTLRSSWDKDASFTMFTNGSLGSGHGHSDNLHLSACYQGDPVLIDSGRFTYREDHPLRVQLKGMAAHNGVMIDDKAYCVPSDSWGYADFGLPLKNYVRHAGNLHYFEGAMLGHDPLQVWVRKVIVIDPAIWMIVDEVKCDGAHEAHSRLHFDPAVTVSPAGECHRVTTPHAALTLTCPGTVSYTSEPCSLRYNEQQPHTVVHSKTAFTDSATLISTLCGDGITVQDAPVFQNLTEPTAPDFAQARKFILSPTESYTVAVYSKEIYRGKKVLSCEGMPYHAKCVVIHEKDGHKQLTILKA</sequence>
<dbReference type="Gene3D" id="2.70.98.70">
    <property type="match status" value="1"/>
</dbReference>
<name>A0A1Y4L6A2_9FIRM</name>
<dbReference type="GO" id="GO:0016829">
    <property type="term" value="F:lyase activity"/>
    <property type="evidence" value="ECO:0007669"/>
    <property type="project" value="UniProtKB-KW"/>
</dbReference>
<dbReference type="InterPro" id="IPR031680">
    <property type="entry name" value="Hepar_II_III_N"/>
</dbReference>
<reference evidence="8" key="1">
    <citation type="submission" date="2017-04" db="EMBL/GenBank/DDBJ databases">
        <title>Function of individual gut microbiota members based on whole genome sequencing of pure cultures obtained from chicken caecum.</title>
        <authorList>
            <person name="Medvecky M."/>
            <person name="Cejkova D."/>
            <person name="Polansky O."/>
            <person name="Karasova D."/>
            <person name="Kubasova T."/>
            <person name="Cizek A."/>
            <person name="Rychlik I."/>
        </authorList>
    </citation>
    <scope>NUCLEOTIDE SEQUENCE [LARGE SCALE GENOMIC DNA]</scope>
    <source>
        <strain evidence="8">An180</strain>
    </source>
</reference>
<proteinExistence type="predicted"/>
<dbReference type="GO" id="GO:0042597">
    <property type="term" value="C:periplasmic space"/>
    <property type="evidence" value="ECO:0007669"/>
    <property type="project" value="UniProtKB-SubCell"/>
</dbReference>
<evidence type="ECO:0000259" key="5">
    <source>
        <dbReference type="Pfam" id="PF07940"/>
    </source>
</evidence>
<gene>
    <name evidence="7" type="ORF">B5F17_09645</name>
</gene>
<evidence type="ECO:0000313" key="8">
    <source>
        <dbReference type="Proteomes" id="UP000195897"/>
    </source>
</evidence>
<dbReference type="Gene3D" id="1.50.10.100">
    <property type="entry name" value="Chondroitin AC/alginate lyase"/>
    <property type="match status" value="1"/>
</dbReference>
<dbReference type="RefSeq" id="WP_087373417.1">
    <property type="nucleotide sequence ID" value="NZ_NFKK01000011.1"/>
</dbReference>
<dbReference type="EMBL" id="NFKK01000011">
    <property type="protein sequence ID" value="OUP52294.1"/>
    <property type="molecule type" value="Genomic_DNA"/>
</dbReference>
<dbReference type="Pfam" id="PF16889">
    <property type="entry name" value="Hepar_II_III_N"/>
    <property type="match status" value="1"/>
</dbReference>
<keyword evidence="4" id="KW-0456">Lyase</keyword>
<dbReference type="Proteomes" id="UP000195897">
    <property type="component" value="Unassembled WGS sequence"/>
</dbReference>